<proteinExistence type="inferred from homology"/>
<keyword evidence="3" id="KW-0547">Nucleotide-binding</keyword>
<accession>A0A1H2X544</accession>
<evidence type="ECO:0000256" key="1">
    <source>
        <dbReference type="ARBA" id="ARBA00005417"/>
    </source>
</evidence>
<evidence type="ECO:0000313" key="8">
    <source>
        <dbReference type="Proteomes" id="UP000199118"/>
    </source>
</evidence>
<dbReference type="GO" id="GO:0015807">
    <property type="term" value="P:L-amino acid transport"/>
    <property type="evidence" value="ECO:0007669"/>
    <property type="project" value="TreeGrafter"/>
</dbReference>
<dbReference type="InterPro" id="IPR052156">
    <property type="entry name" value="BCAA_Transport_ATP-bd_LivF"/>
</dbReference>
<dbReference type="CDD" id="cd03224">
    <property type="entry name" value="ABC_TM1139_LivF_branched"/>
    <property type="match status" value="1"/>
</dbReference>
<dbReference type="PANTHER" id="PTHR43820:SF4">
    <property type="entry name" value="HIGH-AFFINITY BRANCHED-CHAIN AMINO ACID TRANSPORT ATP-BINDING PROTEIN LIVF"/>
    <property type="match status" value="1"/>
</dbReference>
<keyword evidence="4 7" id="KW-0067">ATP-binding</keyword>
<dbReference type="STRING" id="356660.SAMN05444336_102592"/>
<dbReference type="RefSeq" id="WP_092680810.1">
    <property type="nucleotide sequence ID" value="NZ_FNMZ01000002.1"/>
</dbReference>
<dbReference type="GO" id="GO:0016887">
    <property type="term" value="F:ATP hydrolysis activity"/>
    <property type="evidence" value="ECO:0007669"/>
    <property type="project" value="InterPro"/>
</dbReference>
<comment type="similarity">
    <text evidence="1">Belongs to the ABC transporter superfamily.</text>
</comment>
<dbReference type="Pfam" id="PF00005">
    <property type="entry name" value="ABC_tran"/>
    <property type="match status" value="1"/>
</dbReference>
<dbReference type="EMBL" id="FNMZ01000002">
    <property type="protein sequence ID" value="SDW87379.1"/>
    <property type="molecule type" value="Genomic_DNA"/>
</dbReference>
<sequence>MSLEVTGLEVAYGRTRAVRGLTLRVEPGEIVTVLGANGAGKTSLLRALQGAVKPAGGQIVYNGHDLTGQGAAARVRAGIALVPEGRQIFVSMTVHENLLMGGYLRGDDKLNRDVEAIYDRFPNLASRRDMRASVLSGGEQQMLAVGRALVARPSLVMLDEPSLGLSPLFVERLFGLIREINAEGLSILLVEQNTHMALETATRGYVLELGQVTREGPAERLAADASMAEAYLGGGADPAPAPA</sequence>
<dbReference type="GO" id="GO:0005524">
    <property type="term" value="F:ATP binding"/>
    <property type="evidence" value="ECO:0007669"/>
    <property type="project" value="UniProtKB-KW"/>
</dbReference>
<name>A0A1H2X544_9RHOB</name>
<dbReference type="InterPro" id="IPR017871">
    <property type="entry name" value="ABC_transporter-like_CS"/>
</dbReference>
<organism evidence="7 8">
    <name type="scientific">Albimonas donghaensis</name>
    <dbReference type="NCBI Taxonomy" id="356660"/>
    <lineage>
        <taxon>Bacteria</taxon>
        <taxon>Pseudomonadati</taxon>
        <taxon>Pseudomonadota</taxon>
        <taxon>Alphaproteobacteria</taxon>
        <taxon>Rhodobacterales</taxon>
        <taxon>Paracoccaceae</taxon>
        <taxon>Albimonas</taxon>
    </lineage>
</organism>
<dbReference type="InterPro" id="IPR027417">
    <property type="entry name" value="P-loop_NTPase"/>
</dbReference>
<protein>
    <submittedName>
        <fullName evidence="7">Amino acid/amide ABC transporter ATP-binding protein 2, HAAT family</fullName>
    </submittedName>
</protein>
<keyword evidence="2" id="KW-0813">Transport</keyword>
<dbReference type="PROSITE" id="PS00211">
    <property type="entry name" value="ABC_TRANSPORTER_1"/>
    <property type="match status" value="1"/>
</dbReference>
<feature type="domain" description="ABC transporter" evidence="6">
    <location>
        <begin position="3"/>
        <end position="234"/>
    </location>
</feature>
<keyword evidence="5" id="KW-0029">Amino-acid transport</keyword>
<dbReference type="Gene3D" id="3.40.50.300">
    <property type="entry name" value="P-loop containing nucleotide triphosphate hydrolases"/>
    <property type="match status" value="1"/>
</dbReference>
<evidence type="ECO:0000256" key="2">
    <source>
        <dbReference type="ARBA" id="ARBA00022448"/>
    </source>
</evidence>
<dbReference type="GO" id="GO:0015658">
    <property type="term" value="F:branched-chain amino acid transmembrane transporter activity"/>
    <property type="evidence" value="ECO:0007669"/>
    <property type="project" value="TreeGrafter"/>
</dbReference>
<evidence type="ECO:0000256" key="5">
    <source>
        <dbReference type="ARBA" id="ARBA00022970"/>
    </source>
</evidence>
<dbReference type="OrthoDB" id="9806149at2"/>
<dbReference type="SMART" id="SM00382">
    <property type="entry name" value="AAA"/>
    <property type="match status" value="1"/>
</dbReference>
<evidence type="ECO:0000313" key="7">
    <source>
        <dbReference type="EMBL" id="SDW87379.1"/>
    </source>
</evidence>
<dbReference type="PROSITE" id="PS50893">
    <property type="entry name" value="ABC_TRANSPORTER_2"/>
    <property type="match status" value="1"/>
</dbReference>
<evidence type="ECO:0000259" key="6">
    <source>
        <dbReference type="PROSITE" id="PS50893"/>
    </source>
</evidence>
<dbReference type="AlphaFoldDB" id="A0A1H2X544"/>
<evidence type="ECO:0000256" key="4">
    <source>
        <dbReference type="ARBA" id="ARBA00022840"/>
    </source>
</evidence>
<dbReference type="InterPro" id="IPR003593">
    <property type="entry name" value="AAA+_ATPase"/>
</dbReference>
<gene>
    <name evidence="7" type="ORF">SAMN05444336_102592</name>
</gene>
<dbReference type="Proteomes" id="UP000199118">
    <property type="component" value="Unassembled WGS sequence"/>
</dbReference>
<dbReference type="PANTHER" id="PTHR43820">
    <property type="entry name" value="HIGH-AFFINITY BRANCHED-CHAIN AMINO ACID TRANSPORT ATP-BINDING PROTEIN LIVF"/>
    <property type="match status" value="1"/>
</dbReference>
<keyword evidence="8" id="KW-1185">Reference proteome</keyword>
<evidence type="ECO:0000256" key="3">
    <source>
        <dbReference type="ARBA" id="ARBA00022741"/>
    </source>
</evidence>
<reference evidence="7 8" key="1">
    <citation type="submission" date="2016-10" db="EMBL/GenBank/DDBJ databases">
        <authorList>
            <person name="de Groot N.N."/>
        </authorList>
    </citation>
    <scope>NUCLEOTIDE SEQUENCE [LARGE SCALE GENOMIC DNA]</scope>
    <source>
        <strain evidence="7 8">DSM 17890</strain>
    </source>
</reference>
<dbReference type="SUPFAM" id="SSF52540">
    <property type="entry name" value="P-loop containing nucleoside triphosphate hydrolases"/>
    <property type="match status" value="1"/>
</dbReference>
<dbReference type="InterPro" id="IPR003439">
    <property type="entry name" value="ABC_transporter-like_ATP-bd"/>
</dbReference>